<dbReference type="RefSeq" id="WP_092692855.1">
    <property type="nucleotide sequence ID" value="NZ_FOGU01000005.1"/>
</dbReference>
<gene>
    <name evidence="2" type="ORF">SAMN04490244_105114</name>
</gene>
<feature type="region of interest" description="Disordered" evidence="1">
    <location>
        <begin position="1"/>
        <end position="21"/>
    </location>
</feature>
<dbReference type="AlphaFoldDB" id="A0A1H9U8H0"/>
<reference evidence="2 3" key="1">
    <citation type="submission" date="2016-10" db="EMBL/GenBank/DDBJ databases">
        <authorList>
            <person name="de Groot N.N."/>
        </authorList>
    </citation>
    <scope>NUCLEOTIDE SEQUENCE [LARGE SCALE GENOMIC DNA]</scope>
    <source>
        <strain evidence="2 3">DSM 23042</strain>
    </source>
</reference>
<keyword evidence="3" id="KW-1185">Reference proteome</keyword>
<evidence type="ECO:0000256" key="1">
    <source>
        <dbReference type="SAM" id="MobiDB-lite"/>
    </source>
</evidence>
<name>A0A1H9U8H0_9RHOB</name>
<dbReference type="InterPro" id="IPR022025">
    <property type="entry name" value="Amidoligase_2"/>
</dbReference>
<keyword evidence="2" id="KW-0436">Ligase</keyword>
<proteinExistence type="predicted"/>
<evidence type="ECO:0000313" key="2">
    <source>
        <dbReference type="EMBL" id="SES05870.1"/>
    </source>
</evidence>
<dbReference type="Proteomes" id="UP000198885">
    <property type="component" value="Unassembled WGS sequence"/>
</dbReference>
<dbReference type="EMBL" id="FOGU01000005">
    <property type="protein sequence ID" value="SES05870.1"/>
    <property type="molecule type" value="Genomic_DNA"/>
</dbReference>
<organism evidence="2 3">
    <name type="scientific">Tranquillimonas rosea</name>
    <dbReference type="NCBI Taxonomy" id="641238"/>
    <lineage>
        <taxon>Bacteria</taxon>
        <taxon>Pseudomonadati</taxon>
        <taxon>Pseudomonadota</taxon>
        <taxon>Alphaproteobacteria</taxon>
        <taxon>Rhodobacterales</taxon>
        <taxon>Roseobacteraceae</taxon>
        <taxon>Tranquillimonas</taxon>
    </lineage>
</organism>
<dbReference type="OrthoDB" id="5597599at2"/>
<dbReference type="Pfam" id="PF12224">
    <property type="entry name" value="Amidoligase_2"/>
    <property type="match status" value="1"/>
</dbReference>
<protein>
    <submittedName>
        <fullName evidence="2">Putative amidoligase enzyme</fullName>
    </submittedName>
</protein>
<evidence type="ECO:0000313" key="3">
    <source>
        <dbReference type="Proteomes" id="UP000198885"/>
    </source>
</evidence>
<dbReference type="GO" id="GO:0016874">
    <property type="term" value="F:ligase activity"/>
    <property type="evidence" value="ECO:0007669"/>
    <property type="project" value="UniProtKB-KW"/>
</dbReference>
<accession>A0A1H9U8H0</accession>
<sequence length="323" mass="35906">MTAPVSDLPRPNDSSGTPRRVGIEVECGGVTETRLAEILTELFGGTVSQTAPYERVVEETEIGDVKVVLDTAYRDKADNWIAQRGLDLSRAVVPVEFVTDPILPAQIPQVDRLCRALAQHGATGSRDGVFLGFGLHLNVMIAGTAVGDLLPTLRAFAFLEDWLRLEDPIDPSRRLLPFVEPYPSAFVERLAAPEAADWSRNDLIDVYLHETPTRNRGLDMLPILRHLAEDRVIAALRDASAVSARPAWHYRLPDSRIDEPDWSIAREWNRWCLIERIAADPPALEGLREAWLSHHRGFAATRHGWAHEADRLLKSTDLAKAGA</sequence>
<dbReference type="STRING" id="641238.SAMN04490244_105114"/>